<evidence type="ECO:0000313" key="2">
    <source>
        <dbReference type="EMBL" id="PQO34187.1"/>
    </source>
</evidence>
<gene>
    <name evidence="2" type="ORF">C5Y83_11650</name>
</gene>
<protein>
    <submittedName>
        <fullName evidence="2">Uncharacterized protein</fullName>
    </submittedName>
</protein>
<comment type="caution">
    <text evidence="2">The sequence shown here is derived from an EMBL/GenBank/DDBJ whole genome shotgun (WGS) entry which is preliminary data.</text>
</comment>
<organism evidence="2 3">
    <name type="scientific">Blastopirellula marina</name>
    <dbReference type="NCBI Taxonomy" id="124"/>
    <lineage>
        <taxon>Bacteria</taxon>
        <taxon>Pseudomonadati</taxon>
        <taxon>Planctomycetota</taxon>
        <taxon>Planctomycetia</taxon>
        <taxon>Pirellulales</taxon>
        <taxon>Pirellulaceae</taxon>
        <taxon>Blastopirellula</taxon>
    </lineage>
</organism>
<dbReference type="Proteomes" id="UP000238322">
    <property type="component" value="Unassembled WGS sequence"/>
</dbReference>
<keyword evidence="1" id="KW-1133">Transmembrane helix</keyword>
<name>A0A2S8FPU6_9BACT</name>
<dbReference type="EMBL" id="PUHY01000010">
    <property type="protein sequence ID" value="PQO34187.1"/>
    <property type="molecule type" value="Genomic_DNA"/>
</dbReference>
<evidence type="ECO:0000313" key="3">
    <source>
        <dbReference type="Proteomes" id="UP000238322"/>
    </source>
</evidence>
<feature type="transmembrane region" description="Helical" evidence="1">
    <location>
        <begin position="32"/>
        <end position="65"/>
    </location>
</feature>
<reference evidence="2 3" key="1">
    <citation type="submission" date="2018-02" db="EMBL/GenBank/DDBJ databases">
        <title>Comparative genomes isolates from brazilian mangrove.</title>
        <authorList>
            <person name="Araujo J.E."/>
            <person name="Taketani R.G."/>
            <person name="Silva M.C.P."/>
            <person name="Loureco M.V."/>
            <person name="Andreote F.D."/>
        </authorList>
    </citation>
    <scope>NUCLEOTIDE SEQUENCE [LARGE SCALE GENOMIC DNA]</scope>
    <source>
        <strain evidence="2 3">Hex-1 MGV</strain>
    </source>
</reference>
<keyword evidence="1" id="KW-0472">Membrane</keyword>
<evidence type="ECO:0000256" key="1">
    <source>
        <dbReference type="SAM" id="Phobius"/>
    </source>
</evidence>
<accession>A0A2S8FPU6</accession>
<sequence>MNLPEPVNPFETPQSQQSPTEGTFTALWTSMILSAVGIAIAFGVSIVLAIMLFFYMAPGLLRAYLVLRSERERRQKTPDWDRQMQVIIASIGWMLPIYFFTAVALFGSGFVLGTIAESLQLAGLAEMLVVGIIPMSLGLLTFVIGFHSAVKAPTVKEAEEKGKVHG</sequence>
<proteinExistence type="predicted"/>
<dbReference type="RefSeq" id="WP_105329916.1">
    <property type="nucleotide sequence ID" value="NZ_PUHY01000010.1"/>
</dbReference>
<feature type="transmembrane region" description="Helical" evidence="1">
    <location>
        <begin position="127"/>
        <end position="146"/>
    </location>
</feature>
<dbReference type="AlphaFoldDB" id="A0A2S8FPU6"/>
<keyword evidence="1" id="KW-0812">Transmembrane</keyword>
<feature type="transmembrane region" description="Helical" evidence="1">
    <location>
        <begin position="86"/>
        <end position="107"/>
    </location>
</feature>